<evidence type="ECO:0000313" key="2">
    <source>
        <dbReference type="EMBL" id="SOO22168.1"/>
    </source>
</evidence>
<accession>A0A7Z7NFJ8</accession>
<organism evidence="2 3">
    <name type="scientific">Xanthomonas campestris pv. phaseoli</name>
    <dbReference type="NCBI Taxonomy" id="317013"/>
    <lineage>
        <taxon>Bacteria</taxon>
        <taxon>Pseudomonadati</taxon>
        <taxon>Pseudomonadota</taxon>
        <taxon>Gammaproteobacteria</taxon>
        <taxon>Lysobacterales</taxon>
        <taxon>Lysobacteraceae</taxon>
        <taxon>Xanthomonas</taxon>
    </lineage>
</organism>
<feature type="region of interest" description="Disordered" evidence="1">
    <location>
        <begin position="1"/>
        <end position="27"/>
    </location>
</feature>
<protein>
    <submittedName>
        <fullName evidence="2">Uncharacterized protein</fullName>
    </submittedName>
</protein>
<evidence type="ECO:0000313" key="3">
    <source>
        <dbReference type="Proteomes" id="UP000234345"/>
    </source>
</evidence>
<proteinExistence type="predicted"/>
<sequence length="27" mass="3139">MSAEDQLHTRHRSLKDSEPCTRKGLNK</sequence>
<name>A0A7Z7NFJ8_XANCH</name>
<evidence type="ECO:0000256" key="1">
    <source>
        <dbReference type="SAM" id="MobiDB-lite"/>
    </source>
</evidence>
<gene>
    <name evidence="2" type="ORF">XFF6991_120035</name>
</gene>
<dbReference type="EMBL" id="OCZC01000019">
    <property type="protein sequence ID" value="SOO22168.1"/>
    <property type="molecule type" value="Genomic_DNA"/>
</dbReference>
<dbReference type="AlphaFoldDB" id="A0A7Z7NFJ8"/>
<comment type="caution">
    <text evidence="2">The sequence shown here is derived from an EMBL/GenBank/DDBJ whole genome shotgun (WGS) entry which is preliminary data.</text>
</comment>
<dbReference type="Proteomes" id="UP000234345">
    <property type="component" value="Unassembled WGS sequence"/>
</dbReference>
<reference evidence="2 3" key="1">
    <citation type="submission" date="2017-10" db="EMBL/GenBank/DDBJ databases">
        <authorList>
            <person name="Regsiter A."/>
            <person name="William W."/>
        </authorList>
    </citation>
    <scope>NUCLEOTIDE SEQUENCE [LARGE SCALE GENOMIC DNA]</scope>
    <source>
        <strain evidence="2 3">CFBP6991</strain>
    </source>
</reference>
<feature type="compositionally biased region" description="Basic and acidic residues" evidence="1">
    <location>
        <begin position="1"/>
        <end position="21"/>
    </location>
</feature>